<evidence type="ECO:0000256" key="1">
    <source>
        <dbReference type="ARBA" id="ARBA00010652"/>
    </source>
</evidence>
<evidence type="ECO:0000259" key="3">
    <source>
        <dbReference type="Pfam" id="PF00823"/>
    </source>
</evidence>
<protein>
    <submittedName>
        <fullName evidence="4">PPE domain-containing protein</fullName>
    </submittedName>
</protein>
<feature type="compositionally biased region" description="Low complexity" evidence="2">
    <location>
        <begin position="260"/>
        <end position="286"/>
    </location>
</feature>
<keyword evidence="5" id="KW-1185">Reference proteome</keyword>
<dbReference type="InterPro" id="IPR000030">
    <property type="entry name" value="PPE_dom"/>
</dbReference>
<comment type="caution">
    <text evidence="4">The sequence shown here is derived from an EMBL/GenBank/DDBJ whole genome shotgun (WGS) entry which is preliminary data.</text>
</comment>
<dbReference type="Pfam" id="PF00823">
    <property type="entry name" value="PPE"/>
    <property type="match status" value="1"/>
</dbReference>
<gene>
    <name evidence="4" type="ORF">ACFYY5_31965</name>
</gene>
<organism evidence="4 5">
    <name type="scientific">Nocardia elegans</name>
    <dbReference type="NCBI Taxonomy" id="300029"/>
    <lineage>
        <taxon>Bacteria</taxon>
        <taxon>Bacillati</taxon>
        <taxon>Actinomycetota</taxon>
        <taxon>Actinomycetes</taxon>
        <taxon>Mycobacteriales</taxon>
        <taxon>Nocardiaceae</taxon>
        <taxon>Nocardia</taxon>
    </lineage>
</organism>
<feature type="region of interest" description="Disordered" evidence="2">
    <location>
        <begin position="198"/>
        <end position="317"/>
    </location>
</feature>
<comment type="similarity">
    <text evidence="1">Belongs to the mycobacterial PPE family.</text>
</comment>
<proteinExistence type="inferred from homology"/>
<feature type="compositionally biased region" description="Low complexity" evidence="2">
    <location>
        <begin position="214"/>
        <end position="223"/>
    </location>
</feature>
<dbReference type="RefSeq" id="WP_195050470.1">
    <property type="nucleotide sequence ID" value="NZ_JADLRF010000008.1"/>
</dbReference>
<feature type="compositionally biased region" description="Low complexity" evidence="2">
    <location>
        <begin position="231"/>
        <end position="252"/>
    </location>
</feature>
<evidence type="ECO:0000313" key="4">
    <source>
        <dbReference type="EMBL" id="MFF4027475.1"/>
    </source>
</evidence>
<dbReference type="Proteomes" id="UP001602089">
    <property type="component" value="Unassembled WGS sequence"/>
</dbReference>
<dbReference type="InterPro" id="IPR038332">
    <property type="entry name" value="PPE_sf"/>
</dbReference>
<dbReference type="Gene3D" id="1.20.1260.20">
    <property type="entry name" value="PPE superfamily"/>
    <property type="match status" value="1"/>
</dbReference>
<evidence type="ECO:0000256" key="2">
    <source>
        <dbReference type="SAM" id="MobiDB-lite"/>
    </source>
</evidence>
<feature type="region of interest" description="Disordered" evidence="2">
    <location>
        <begin position="380"/>
        <end position="415"/>
    </location>
</feature>
<reference evidence="4 5" key="1">
    <citation type="submission" date="2024-10" db="EMBL/GenBank/DDBJ databases">
        <title>The Natural Products Discovery Center: Release of the First 8490 Sequenced Strains for Exploring Actinobacteria Biosynthetic Diversity.</title>
        <authorList>
            <person name="Kalkreuter E."/>
            <person name="Kautsar S.A."/>
            <person name="Yang D."/>
            <person name="Bader C.D."/>
            <person name="Teijaro C.N."/>
            <person name="Fluegel L."/>
            <person name="Davis C.M."/>
            <person name="Simpson J.R."/>
            <person name="Lauterbach L."/>
            <person name="Steele A.D."/>
            <person name="Gui C."/>
            <person name="Meng S."/>
            <person name="Li G."/>
            <person name="Viehrig K."/>
            <person name="Ye F."/>
            <person name="Su P."/>
            <person name="Kiefer A.F."/>
            <person name="Nichols A."/>
            <person name="Cepeda A.J."/>
            <person name="Yan W."/>
            <person name="Fan B."/>
            <person name="Jiang Y."/>
            <person name="Adhikari A."/>
            <person name="Zheng C.-J."/>
            <person name="Schuster L."/>
            <person name="Cowan T.M."/>
            <person name="Smanski M.J."/>
            <person name="Chevrette M.G."/>
            <person name="De Carvalho L.P.S."/>
            <person name="Shen B."/>
        </authorList>
    </citation>
    <scope>NUCLEOTIDE SEQUENCE [LARGE SCALE GENOMIC DNA]</scope>
    <source>
        <strain evidence="4 5">NPDC001867</strain>
    </source>
</reference>
<evidence type="ECO:0000313" key="5">
    <source>
        <dbReference type="Proteomes" id="UP001602089"/>
    </source>
</evidence>
<name>A0ABW6TRA8_9NOCA</name>
<dbReference type="EMBL" id="JBIATK010000015">
    <property type="protein sequence ID" value="MFF4027475.1"/>
    <property type="molecule type" value="Genomic_DNA"/>
</dbReference>
<sequence>MAFLFDFHALPPEINTSRLLSGPGPASTSATSTAYADLAAQLNAAAADTEATMATISGSWQGMSADKARAAFQKHAAWLQEQAAVAGAAAALVGEVAAAAKGARGAMTLVKIHLEANKAERKMLLANMATASAISTAGPAGAVVGGAMLAATSAALAANELEYLFVIWPEAALVMDGYAGTVVPALAALPKPLTAPPIVGGGAPPPDMQYKMAPDTTTTPRPTAYQHSTITDTGGNSHSTTGNQNTSTSNSHSGGGDQSSGGTHDPSGPGDGPQGTDPTGTGPDSGLSDPTGATDALSPMSDYGQSGGEGYGDDPMAGQDGLYGMSATSPTLAGLTGGIGSAVAFSMMRGGVGSMPGAATGFRMPGNWNPASFRAFGAADGQPTTTVPPRQGPTRGATAPKAQMRRRKDEERKSKSAVFVPGEPMDVPVLEKVPLVGVIEYAGDRREDPVLEPQLAVGVIERIDDDAAIPATPERPR</sequence>
<accession>A0ABW6TRA8</accession>
<feature type="domain" description="PPE" evidence="3">
    <location>
        <begin position="6"/>
        <end position="189"/>
    </location>
</feature>
<dbReference type="SUPFAM" id="SSF140459">
    <property type="entry name" value="PE/PPE dimer-like"/>
    <property type="match status" value="1"/>
</dbReference>